<name>A0AAD7UUM6_9FUNG</name>
<proteinExistence type="predicted"/>
<gene>
    <name evidence="1" type="ORF">O0I10_010450</name>
</gene>
<evidence type="ECO:0000313" key="2">
    <source>
        <dbReference type="Proteomes" id="UP001234581"/>
    </source>
</evidence>
<keyword evidence="2" id="KW-1185">Reference proteome</keyword>
<organism evidence="1 2">
    <name type="scientific">Lichtheimia ornata</name>
    <dbReference type="NCBI Taxonomy" id="688661"/>
    <lineage>
        <taxon>Eukaryota</taxon>
        <taxon>Fungi</taxon>
        <taxon>Fungi incertae sedis</taxon>
        <taxon>Mucoromycota</taxon>
        <taxon>Mucoromycotina</taxon>
        <taxon>Mucoromycetes</taxon>
        <taxon>Mucorales</taxon>
        <taxon>Lichtheimiaceae</taxon>
        <taxon>Lichtheimia</taxon>
    </lineage>
</organism>
<dbReference type="RefSeq" id="XP_058338797.1">
    <property type="nucleotide sequence ID" value="XM_058490430.1"/>
</dbReference>
<dbReference type="Proteomes" id="UP001234581">
    <property type="component" value="Unassembled WGS sequence"/>
</dbReference>
<reference evidence="1 2" key="1">
    <citation type="submission" date="2023-03" db="EMBL/GenBank/DDBJ databases">
        <title>Genome sequence of Lichtheimia ornata CBS 291.66.</title>
        <authorList>
            <person name="Mohabir J.T."/>
            <person name="Shea T.P."/>
            <person name="Kurbessoian T."/>
            <person name="Berby B."/>
            <person name="Fontaine J."/>
            <person name="Livny J."/>
            <person name="Gnirke A."/>
            <person name="Stajich J.E."/>
            <person name="Cuomo C.A."/>
        </authorList>
    </citation>
    <scope>NUCLEOTIDE SEQUENCE [LARGE SCALE GENOMIC DNA]</scope>
    <source>
        <strain evidence="1">CBS 291.66</strain>
    </source>
</reference>
<dbReference type="AlphaFoldDB" id="A0AAD7UUM6"/>
<accession>A0AAD7UUM6</accession>
<protein>
    <submittedName>
        <fullName evidence="1">Uncharacterized protein</fullName>
    </submittedName>
</protein>
<comment type="caution">
    <text evidence="1">The sequence shown here is derived from an EMBL/GenBank/DDBJ whole genome shotgun (WGS) entry which is preliminary data.</text>
</comment>
<dbReference type="EMBL" id="JARTCD010000070">
    <property type="protein sequence ID" value="KAJ8653883.1"/>
    <property type="molecule type" value="Genomic_DNA"/>
</dbReference>
<sequence>MRPQGFKNASAVHTASIQVRLLISLPTERRWISLMMPISGSNESMMNMLDDGTSGSNRIRISKQECCMVGSMVCMVLDLQSKIR</sequence>
<dbReference type="GeneID" id="83217853"/>
<evidence type="ECO:0000313" key="1">
    <source>
        <dbReference type="EMBL" id="KAJ8653883.1"/>
    </source>
</evidence>